<reference evidence="2" key="1">
    <citation type="submission" date="2023-02" db="EMBL/GenBank/DDBJ databases">
        <authorList>
            <person name="Palmer J.M."/>
        </authorList>
    </citation>
    <scope>NUCLEOTIDE SEQUENCE</scope>
    <source>
        <strain evidence="2">FW57</strain>
    </source>
</reference>
<evidence type="ECO:0000256" key="1">
    <source>
        <dbReference type="SAM" id="MobiDB-lite"/>
    </source>
</evidence>
<protein>
    <submittedName>
        <fullName evidence="2">Uncharacterized protein</fullName>
    </submittedName>
</protein>
<dbReference type="AlphaFoldDB" id="A0AAD4EQ19"/>
<gene>
    <name evidence="2" type="ORF">NEMBOFW57_009841</name>
</gene>
<organism evidence="2 3">
    <name type="scientific">Staphylotrichum longicolle</name>
    <dbReference type="NCBI Taxonomy" id="669026"/>
    <lineage>
        <taxon>Eukaryota</taxon>
        <taxon>Fungi</taxon>
        <taxon>Dikarya</taxon>
        <taxon>Ascomycota</taxon>
        <taxon>Pezizomycotina</taxon>
        <taxon>Sordariomycetes</taxon>
        <taxon>Sordariomycetidae</taxon>
        <taxon>Sordariales</taxon>
        <taxon>Chaetomiaceae</taxon>
        <taxon>Staphylotrichum</taxon>
    </lineage>
</organism>
<feature type="region of interest" description="Disordered" evidence="1">
    <location>
        <begin position="142"/>
        <end position="169"/>
    </location>
</feature>
<feature type="region of interest" description="Disordered" evidence="1">
    <location>
        <begin position="187"/>
        <end position="218"/>
    </location>
</feature>
<accession>A0AAD4EQ19</accession>
<evidence type="ECO:0000313" key="2">
    <source>
        <dbReference type="EMBL" id="KAG7285220.1"/>
    </source>
</evidence>
<sequence>MSAHAQVIPSIAAGIARLKNAQSASLRDKLNALSRGETSGGDSEKTPDSETDDTHKVTKRLWSLCQTRIRPDRNKQHSFRRRVDESTIKQLPSHVVLAAFEETSTEYFNDVINNALVSVDDYELVAEHKPSAVLPEVSVGPHYLSEDEEPPSEEGTHSSEGDYFYTDGQGNVYPIQREGLVEDDTAAWPSTPQLASSELSHGEETLSPLDAPFDDWGD</sequence>
<dbReference type="EMBL" id="JAHCVI010000005">
    <property type="protein sequence ID" value="KAG7285220.1"/>
    <property type="molecule type" value="Genomic_DNA"/>
</dbReference>
<name>A0AAD4EQ19_9PEZI</name>
<feature type="region of interest" description="Disordered" evidence="1">
    <location>
        <begin position="32"/>
        <end position="56"/>
    </location>
</feature>
<feature type="compositionally biased region" description="Basic and acidic residues" evidence="1">
    <location>
        <begin position="42"/>
        <end position="56"/>
    </location>
</feature>
<keyword evidence="3" id="KW-1185">Reference proteome</keyword>
<dbReference type="Proteomes" id="UP001197093">
    <property type="component" value="Unassembled WGS sequence"/>
</dbReference>
<evidence type="ECO:0000313" key="3">
    <source>
        <dbReference type="Proteomes" id="UP001197093"/>
    </source>
</evidence>
<proteinExistence type="predicted"/>
<comment type="caution">
    <text evidence="2">The sequence shown here is derived from an EMBL/GenBank/DDBJ whole genome shotgun (WGS) entry which is preliminary data.</text>
</comment>
<feature type="compositionally biased region" description="Polar residues" evidence="1">
    <location>
        <begin position="188"/>
        <end position="199"/>
    </location>
</feature>